<keyword evidence="9 11" id="KW-0472">Membrane</keyword>
<comment type="caution">
    <text evidence="12">The sequence shown here is derived from an EMBL/GenBank/DDBJ whole genome shotgun (WGS) entry which is preliminary data.</text>
</comment>
<keyword evidence="7 11" id="KW-1133">Transmembrane helix</keyword>
<evidence type="ECO:0000313" key="12">
    <source>
        <dbReference type="EMBL" id="MDQ0215128.1"/>
    </source>
</evidence>
<comment type="function">
    <text evidence="11">Channel that opens in response to stretch forces in the membrane lipid bilayer. May participate in the regulation of osmotic pressure changes within the cell.</text>
</comment>
<evidence type="ECO:0000256" key="7">
    <source>
        <dbReference type="ARBA" id="ARBA00022989"/>
    </source>
</evidence>
<dbReference type="NCBIfam" id="NF010560">
    <property type="entry name" value="PRK13955.1"/>
    <property type="match status" value="1"/>
</dbReference>
<dbReference type="NCBIfam" id="NF001843">
    <property type="entry name" value="PRK00567.1-4"/>
    <property type="match status" value="1"/>
</dbReference>
<dbReference type="NCBIfam" id="TIGR00220">
    <property type="entry name" value="mscL"/>
    <property type="match status" value="1"/>
</dbReference>
<proteinExistence type="inferred from homology"/>
<dbReference type="RefSeq" id="WP_307257127.1">
    <property type="nucleotide sequence ID" value="NZ_JAUSUC010000015.1"/>
</dbReference>
<keyword evidence="13" id="KW-1185">Reference proteome</keyword>
<evidence type="ECO:0000256" key="3">
    <source>
        <dbReference type="ARBA" id="ARBA00011255"/>
    </source>
</evidence>
<evidence type="ECO:0000256" key="4">
    <source>
        <dbReference type="ARBA" id="ARBA00022448"/>
    </source>
</evidence>
<protein>
    <recommendedName>
        <fullName evidence="11">Large-conductance mechanosensitive channel</fullName>
    </recommendedName>
</protein>
<evidence type="ECO:0000256" key="1">
    <source>
        <dbReference type="ARBA" id="ARBA00004651"/>
    </source>
</evidence>
<name>A0AAJ1WJ77_9BACI</name>
<dbReference type="Gene3D" id="1.10.1200.120">
    <property type="entry name" value="Large-conductance mechanosensitive channel, MscL, domain 1"/>
    <property type="match status" value="1"/>
</dbReference>
<comment type="subcellular location">
    <subcellularLocation>
        <location evidence="1 11">Cell membrane</location>
        <topology evidence="1 11">Multi-pass membrane protein</topology>
    </subcellularLocation>
</comment>
<keyword evidence="4 11" id="KW-0813">Transport</keyword>
<keyword evidence="10 11" id="KW-0407">Ion channel</keyword>
<dbReference type="InterPro" id="IPR001185">
    <property type="entry name" value="MS_channel"/>
</dbReference>
<evidence type="ECO:0000313" key="13">
    <source>
        <dbReference type="Proteomes" id="UP001237207"/>
    </source>
</evidence>
<dbReference type="InterPro" id="IPR019823">
    <property type="entry name" value="Mechanosensitive_channel_CS"/>
</dbReference>
<comment type="similarity">
    <text evidence="2 11">Belongs to the MscL family.</text>
</comment>
<evidence type="ECO:0000256" key="10">
    <source>
        <dbReference type="ARBA" id="ARBA00023303"/>
    </source>
</evidence>
<evidence type="ECO:0000256" key="9">
    <source>
        <dbReference type="ARBA" id="ARBA00023136"/>
    </source>
</evidence>
<comment type="subunit">
    <text evidence="3 11">Homopentamer.</text>
</comment>
<dbReference type="InterPro" id="IPR037673">
    <property type="entry name" value="MSC/AndL"/>
</dbReference>
<dbReference type="EMBL" id="JAUSUC010000015">
    <property type="protein sequence ID" value="MDQ0215128.1"/>
    <property type="molecule type" value="Genomic_DNA"/>
</dbReference>
<evidence type="ECO:0000256" key="8">
    <source>
        <dbReference type="ARBA" id="ARBA00023065"/>
    </source>
</evidence>
<evidence type="ECO:0000256" key="11">
    <source>
        <dbReference type="HAMAP-Rule" id="MF_00115"/>
    </source>
</evidence>
<feature type="transmembrane region" description="Helical" evidence="11">
    <location>
        <begin position="69"/>
        <end position="91"/>
    </location>
</feature>
<dbReference type="GO" id="GO:0005886">
    <property type="term" value="C:plasma membrane"/>
    <property type="evidence" value="ECO:0007669"/>
    <property type="project" value="UniProtKB-SubCell"/>
</dbReference>
<organism evidence="12 13">
    <name type="scientific">Oikeobacillus pervagus</name>
    <dbReference type="NCBI Taxonomy" id="1325931"/>
    <lineage>
        <taxon>Bacteria</taxon>
        <taxon>Bacillati</taxon>
        <taxon>Bacillota</taxon>
        <taxon>Bacilli</taxon>
        <taxon>Bacillales</taxon>
        <taxon>Bacillaceae</taxon>
        <taxon>Oikeobacillus</taxon>
    </lineage>
</organism>
<dbReference type="SUPFAM" id="SSF81330">
    <property type="entry name" value="Gated mechanosensitive channel"/>
    <property type="match status" value="1"/>
</dbReference>
<dbReference type="FunFam" id="1.10.1200.120:FF:000001">
    <property type="entry name" value="Large-conductance mechanosensitive channel"/>
    <property type="match status" value="1"/>
</dbReference>
<dbReference type="InterPro" id="IPR036019">
    <property type="entry name" value="MscL_channel"/>
</dbReference>
<keyword evidence="8 11" id="KW-0406">Ion transport</keyword>
<dbReference type="Proteomes" id="UP001237207">
    <property type="component" value="Unassembled WGS sequence"/>
</dbReference>
<gene>
    <name evidence="11" type="primary">mscL</name>
    <name evidence="12" type="ORF">J2S13_001527</name>
</gene>
<dbReference type="HAMAP" id="MF_00115">
    <property type="entry name" value="MscL"/>
    <property type="match status" value="1"/>
</dbReference>
<dbReference type="PRINTS" id="PR01264">
    <property type="entry name" value="MECHCHANNEL"/>
</dbReference>
<sequence length="128" mass="14462">MWNDFKKFAMKGNVIDLAVGVIIGAAFSKIVSSLVDDIIMPLFGFVLGGINLKGLEWTVNEAAIKYGNFLQTIVDFFIIAFSIFIFVRLISRMRTKNDEVKEQAPSLTNEEKLLMEIRDLLKQTKEGL</sequence>
<dbReference type="GO" id="GO:0008381">
    <property type="term" value="F:mechanosensitive monoatomic ion channel activity"/>
    <property type="evidence" value="ECO:0007669"/>
    <property type="project" value="UniProtKB-UniRule"/>
</dbReference>
<keyword evidence="5 11" id="KW-1003">Cell membrane</keyword>
<dbReference type="PANTHER" id="PTHR30266">
    <property type="entry name" value="MECHANOSENSITIVE CHANNEL MSCL"/>
    <property type="match status" value="1"/>
</dbReference>
<dbReference type="AlphaFoldDB" id="A0AAJ1WJ77"/>
<feature type="transmembrane region" description="Helical" evidence="11">
    <location>
        <begin position="12"/>
        <end position="35"/>
    </location>
</feature>
<dbReference type="Pfam" id="PF01741">
    <property type="entry name" value="MscL"/>
    <property type="match status" value="1"/>
</dbReference>
<evidence type="ECO:0000256" key="6">
    <source>
        <dbReference type="ARBA" id="ARBA00022692"/>
    </source>
</evidence>
<dbReference type="PROSITE" id="PS01327">
    <property type="entry name" value="MSCL"/>
    <property type="match status" value="1"/>
</dbReference>
<accession>A0AAJ1WJ77</accession>
<keyword evidence="6 11" id="KW-0812">Transmembrane</keyword>
<evidence type="ECO:0000256" key="5">
    <source>
        <dbReference type="ARBA" id="ARBA00022475"/>
    </source>
</evidence>
<evidence type="ECO:0000256" key="2">
    <source>
        <dbReference type="ARBA" id="ARBA00007254"/>
    </source>
</evidence>
<dbReference type="PANTHER" id="PTHR30266:SF2">
    <property type="entry name" value="LARGE-CONDUCTANCE MECHANOSENSITIVE CHANNEL"/>
    <property type="match status" value="1"/>
</dbReference>
<reference evidence="12" key="1">
    <citation type="submission" date="2023-07" db="EMBL/GenBank/DDBJ databases">
        <title>Genomic Encyclopedia of Type Strains, Phase IV (KMG-IV): sequencing the most valuable type-strain genomes for metagenomic binning, comparative biology and taxonomic classification.</title>
        <authorList>
            <person name="Goeker M."/>
        </authorList>
    </citation>
    <scope>NUCLEOTIDE SEQUENCE</scope>
    <source>
        <strain evidence="12">DSM 23947</strain>
    </source>
</reference>